<dbReference type="RefSeq" id="WP_375520738.1">
    <property type="nucleotide sequence ID" value="NZ_JBHIRY010000013.1"/>
</dbReference>
<feature type="domain" description="Transposase IS701-like DDE" evidence="2">
    <location>
        <begin position="25"/>
        <end position="130"/>
    </location>
</feature>
<accession>A0ABV5C254</accession>
<gene>
    <name evidence="3" type="ORF">ACE5LO_14465</name>
</gene>
<sequence>MNSVLFFLTIDQSMLKLMNEILCAFRACFTRMAAFQWFVVIVVGLMVRSDHLGVTSIVRDLSLDPRHYESMIHFFRSSAWSLESLRLAWQEAVRRFAPLLYVRGQVVLVGDGMKQAKEGRQMPGVKKLHQESENVSKGEYIFGHLFGAIGILAGTPNKWFCLPLFMNLQDGVKAIFGWTGHSKERQASHVVQMIEQAFVSARTFGGALLLLDRYFLSIPALQRLAEGDRAGDGRLQIVTKAKMNAVAYERPEPKKPGRGRPPKKGKTLKLAELFQTRATDFQTVAVTIYGKEETVSFLCLDLLWGQGLYQELRFVLVRHGDRLSILVSTDLTLEAAEIIALYGYRFKIECTFREMKQVIGAFGYRFWSASMPKLNRYRRKGEPDPLEQVTNESDRERIRLTLRAIEGFVMCSVIATGIVQLLALRFSGRTPALFFRYLRTPSKSIVSEATIAVYLRQSLFRLFAQNPHLALTQIIRSKQKSAHPDADSLAS</sequence>
<reference evidence="3 4" key="1">
    <citation type="submission" date="2024-09" db="EMBL/GenBank/DDBJ databases">
        <title>Paenibacillus zeirhizospherea sp. nov., isolated from surface of the maize (Zea mays) roots in a horticulture field, Hungary.</title>
        <authorList>
            <person name="Marton D."/>
            <person name="Farkas M."/>
            <person name="Bedics A."/>
            <person name="Toth E."/>
            <person name="Tancsics A."/>
            <person name="Boka K."/>
            <person name="Marati G."/>
            <person name="Kriszt B."/>
            <person name="Cserhati M."/>
        </authorList>
    </citation>
    <scope>NUCLEOTIDE SEQUENCE [LARGE SCALE GENOMIC DNA]</scope>
    <source>
        <strain evidence="3 4">JCM 18446</strain>
    </source>
</reference>
<protein>
    <submittedName>
        <fullName evidence="3">Transposase</fullName>
    </submittedName>
</protein>
<evidence type="ECO:0000313" key="4">
    <source>
        <dbReference type="Proteomes" id="UP001580430"/>
    </source>
</evidence>
<proteinExistence type="predicted"/>
<dbReference type="Pfam" id="PF01609">
    <property type="entry name" value="DDE_Tnp_1"/>
    <property type="match status" value="1"/>
</dbReference>
<feature type="domain" description="Transposase IS4-like" evidence="1">
    <location>
        <begin position="200"/>
        <end position="358"/>
    </location>
</feature>
<evidence type="ECO:0000313" key="3">
    <source>
        <dbReference type="EMBL" id="MFB5761597.1"/>
    </source>
</evidence>
<dbReference type="InterPro" id="IPR038721">
    <property type="entry name" value="IS701-like_DDE_dom"/>
</dbReference>
<dbReference type="InterPro" id="IPR012337">
    <property type="entry name" value="RNaseH-like_sf"/>
</dbReference>
<dbReference type="Pfam" id="PF13546">
    <property type="entry name" value="DDE_5"/>
    <property type="match status" value="1"/>
</dbReference>
<dbReference type="InterPro" id="IPR002559">
    <property type="entry name" value="Transposase_11"/>
</dbReference>
<keyword evidence="4" id="KW-1185">Reference proteome</keyword>
<evidence type="ECO:0000259" key="2">
    <source>
        <dbReference type="Pfam" id="PF13546"/>
    </source>
</evidence>
<name>A0ABV5C254_9BACL</name>
<evidence type="ECO:0000259" key="1">
    <source>
        <dbReference type="Pfam" id="PF01609"/>
    </source>
</evidence>
<dbReference type="Proteomes" id="UP001580430">
    <property type="component" value="Unassembled WGS sequence"/>
</dbReference>
<dbReference type="EMBL" id="JBHIRY010000013">
    <property type="protein sequence ID" value="MFB5761597.1"/>
    <property type="molecule type" value="Genomic_DNA"/>
</dbReference>
<comment type="caution">
    <text evidence="3">The sequence shown here is derived from an EMBL/GenBank/DDBJ whole genome shotgun (WGS) entry which is preliminary data.</text>
</comment>
<dbReference type="SUPFAM" id="SSF53098">
    <property type="entry name" value="Ribonuclease H-like"/>
    <property type="match status" value="1"/>
</dbReference>
<organism evidence="3 4">
    <name type="scientific">Paenibacillus medicaginis</name>
    <dbReference type="NCBI Taxonomy" id="1470560"/>
    <lineage>
        <taxon>Bacteria</taxon>
        <taxon>Bacillati</taxon>
        <taxon>Bacillota</taxon>
        <taxon>Bacilli</taxon>
        <taxon>Bacillales</taxon>
        <taxon>Paenibacillaceae</taxon>
        <taxon>Paenibacillus</taxon>
    </lineage>
</organism>